<sequence length="61" mass="6746">MKNRILNLGKELDKDDQKGINGGGLGACYQQGSMCCRDTGTSWGPFCEPGICTRWGTCFYY</sequence>
<name>A0ABP1F2J2_9FLAO</name>
<dbReference type="Proteomes" id="UP001497527">
    <property type="component" value="Unassembled WGS sequence"/>
</dbReference>
<protein>
    <submittedName>
        <fullName evidence="1">Uncharacterized protein</fullName>
    </submittedName>
</protein>
<organism evidence="1 2">
    <name type="scientific">Tenacibaculum polynesiense</name>
    <dbReference type="NCBI Taxonomy" id="3137857"/>
    <lineage>
        <taxon>Bacteria</taxon>
        <taxon>Pseudomonadati</taxon>
        <taxon>Bacteroidota</taxon>
        <taxon>Flavobacteriia</taxon>
        <taxon>Flavobacteriales</taxon>
        <taxon>Flavobacteriaceae</taxon>
        <taxon>Tenacibaculum</taxon>
    </lineage>
</organism>
<evidence type="ECO:0000313" key="2">
    <source>
        <dbReference type="Proteomes" id="UP001497527"/>
    </source>
</evidence>
<proteinExistence type="predicted"/>
<keyword evidence="2" id="KW-1185">Reference proteome</keyword>
<dbReference type="EMBL" id="CAXJIO010000018">
    <property type="protein sequence ID" value="CAL2104703.1"/>
    <property type="molecule type" value="Genomic_DNA"/>
</dbReference>
<dbReference type="RefSeq" id="WP_348714176.1">
    <property type="nucleotide sequence ID" value="NZ_CAXJIO010000018.1"/>
</dbReference>
<evidence type="ECO:0000313" key="1">
    <source>
        <dbReference type="EMBL" id="CAL2104703.1"/>
    </source>
</evidence>
<comment type="caution">
    <text evidence="1">The sequence shown here is derived from an EMBL/GenBank/DDBJ whole genome shotgun (WGS) entry which is preliminary data.</text>
</comment>
<accession>A0ABP1F2J2</accession>
<gene>
    <name evidence="1" type="ORF">T190423A01A_90128</name>
</gene>
<reference evidence="1 2" key="1">
    <citation type="submission" date="2024-05" db="EMBL/GenBank/DDBJ databases">
        <authorList>
            <person name="Duchaud E."/>
        </authorList>
    </citation>
    <scope>NUCLEOTIDE SEQUENCE [LARGE SCALE GENOMIC DNA]</scope>
    <source>
        <strain evidence="1">Ena-SAMPLE-TAB-13-05-2024-13:56:06:370-140308</strain>
    </source>
</reference>